<sequence length="50" mass="5858">MQSKTHFSTPEVFQNLKPRFASAKTKNIMYGICPELGTKIIFDLFLWCYI</sequence>
<keyword evidence="2" id="KW-1185">Reference proteome</keyword>
<evidence type="ECO:0000313" key="1">
    <source>
        <dbReference type="EMBL" id="GGA28538.1"/>
    </source>
</evidence>
<evidence type="ECO:0000313" key="2">
    <source>
        <dbReference type="Proteomes" id="UP000609323"/>
    </source>
</evidence>
<dbReference type="Proteomes" id="UP000609323">
    <property type="component" value="Unassembled WGS sequence"/>
</dbReference>
<name>A0ABQ1FRU4_9BACL</name>
<protein>
    <submittedName>
        <fullName evidence="1">Uncharacterized protein</fullName>
    </submittedName>
</protein>
<gene>
    <name evidence="1" type="ORF">GCM10010917_11780</name>
</gene>
<dbReference type="EMBL" id="BMHF01000003">
    <property type="protein sequence ID" value="GGA28538.1"/>
    <property type="molecule type" value="Genomic_DNA"/>
</dbReference>
<comment type="caution">
    <text evidence="1">The sequence shown here is derived from an EMBL/GenBank/DDBJ whole genome shotgun (WGS) entry which is preliminary data.</text>
</comment>
<reference evidence="2" key="1">
    <citation type="journal article" date="2019" name="Int. J. Syst. Evol. Microbiol.">
        <title>The Global Catalogue of Microorganisms (GCM) 10K type strain sequencing project: providing services to taxonomists for standard genome sequencing and annotation.</title>
        <authorList>
            <consortium name="The Broad Institute Genomics Platform"/>
            <consortium name="The Broad Institute Genome Sequencing Center for Infectious Disease"/>
            <person name="Wu L."/>
            <person name="Ma J."/>
        </authorList>
    </citation>
    <scope>NUCLEOTIDE SEQUENCE [LARGE SCALE GENOMIC DNA]</scope>
    <source>
        <strain evidence="2">CGMCC 1.15044</strain>
    </source>
</reference>
<accession>A0ABQ1FRU4</accession>
<proteinExistence type="predicted"/>
<organism evidence="1 2">
    <name type="scientific">Paenibacillus physcomitrellae</name>
    <dbReference type="NCBI Taxonomy" id="1619311"/>
    <lineage>
        <taxon>Bacteria</taxon>
        <taxon>Bacillati</taxon>
        <taxon>Bacillota</taxon>
        <taxon>Bacilli</taxon>
        <taxon>Bacillales</taxon>
        <taxon>Paenibacillaceae</taxon>
        <taxon>Paenibacillus</taxon>
    </lineage>
</organism>